<organism evidence="5 7">
    <name type="scientific">Butyricimonas virosa</name>
    <dbReference type="NCBI Taxonomy" id="544645"/>
    <lineage>
        <taxon>Bacteria</taxon>
        <taxon>Pseudomonadati</taxon>
        <taxon>Bacteroidota</taxon>
        <taxon>Bacteroidia</taxon>
        <taxon>Bacteroidales</taxon>
        <taxon>Odoribacteraceae</taxon>
        <taxon>Butyricimonas</taxon>
    </lineage>
</organism>
<feature type="domain" description="Flavin reductase like" evidence="3">
    <location>
        <begin position="244"/>
        <end position="386"/>
    </location>
</feature>
<dbReference type="Pfam" id="PF14730">
    <property type="entry name" value="DUF4468"/>
    <property type="match status" value="1"/>
</dbReference>
<dbReference type="PANTHER" id="PTHR43567:SF5">
    <property type="entry name" value="HYPOTHETICAL CYTOSOLIC PROTEIN"/>
    <property type="match status" value="1"/>
</dbReference>
<dbReference type="InterPro" id="IPR052174">
    <property type="entry name" value="Flavoredoxin"/>
</dbReference>
<dbReference type="GO" id="GO:0016646">
    <property type="term" value="F:oxidoreductase activity, acting on the CH-NH group of donors, NAD or NADP as acceptor"/>
    <property type="evidence" value="ECO:0007669"/>
    <property type="project" value="UniProtKB-ARBA"/>
</dbReference>
<dbReference type="CDD" id="cd12190">
    <property type="entry name" value="Bacova_04320_like"/>
    <property type="match status" value="1"/>
</dbReference>
<gene>
    <name evidence="5" type="ORF">DWW18_14510</name>
    <name evidence="6" type="ORF">DWZ68_07550</name>
</gene>
<dbReference type="SUPFAM" id="SSF50475">
    <property type="entry name" value="FMN-binding split barrel"/>
    <property type="match status" value="1"/>
</dbReference>
<dbReference type="RefSeq" id="WP_118261033.1">
    <property type="nucleotide sequence ID" value="NZ_CABJDM010000006.1"/>
</dbReference>
<dbReference type="InterPro" id="IPR012349">
    <property type="entry name" value="Split_barrel_FMN-bd"/>
</dbReference>
<feature type="domain" description="DUF4468" evidence="4">
    <location>
        <begin position="40"/>
        <end position="130"/>
    </location>
</feature>
<dbReference type="Proteomes" id="UP000286038">
    <property type="component" value="Unassembled WGS sequence"/>
</dbReference>
<evidence type="ECO:0000256" key="1">
    <source>
        <dbReference type="ARBA" id="ARBA00038054"/>
    </source>
</evidence>
<dbReference type="Gene3D" id="3.30.530.80">
    <property type="match status" value="1"/>
</dbReference>
<proteinExistence type="inferred from homology"/>
<accession>A0A412WXI2</accession>
<keyword evidence="2" id="KW-0732">Signal</keyword>
<dbReference type="Gene3D" id="2.30.110.10">
    <property type="entry name" value="Electron Transport, Fmn-binding Protein, Chain A"/>
    <property type="match status" value="1"/>
</dbReference>
<dbReference type="InterPro" id="IPR002563">
    <property type="entry name" value="Flavin_Rdtase-like_dom"/>
</dbReference>
<evidence type="ECO:0000259" key="3">
    <source>
        <dbReference type="Pfam" id="PF01613"/>
    </source>
</evidence>
<evidence type="ECO:0000313" key="7">
    <source>
        <dbReference type="Proteomes" id="UP000283589"/>
    </source>
</evidence>
<dbReference type="InterPro" id="IPR027823">
    <property type="entry name" value="DUF4468"/>
</dbReference>
<name>A0A412WXI2_9BACT</name>
<comment type="caution">
    <text evidence="5">The sequence shown here is derived from an EMBL/GenBank/DDBJ whole genome shotgun (WGS) entry which is preliminary data.</text>
</comment>
<dbReference type="EMBL" id="QRPV01000006">
    <property type="protein sequence ID" value="RHM44404.1"/>
    <property type="molecule type" value="Genomic_DNA"/>
</dbReference>
<evidence type="ECO:0000259" key="4">
    <source>
        <dbReference type="Pfam" id="PF14730"/>
    </source>
</evidence>
<reference evidence="7 8" key="1">
    <citation type="submission" date="2018-08" db="EMBL/GenBank/DDBJ databases">
        <title>A genome reference for cultivated species of the human gut microbiota.</title>
        <authorList>
            <person name="Zou Y."/>
            <person name="Xue W."/>
            <person name="Luo G."/>
        </authorList>
    </citation>
    <scope>NUCLEOTIDE SEQUENCE [LARGE SCALE GENOMIC DNA]</scope>
    <source>
        <strain evidence="5 7">AF14-49</strain>
        <strain evidence="6 8">AF34-33</strain>
    </source>
</reference>
<evidence type="ECO:0000256" key="2">
    <source>
        <dbReference type="SAM" id="SignalP"/>
    </source>
</evidence>
<dbReference type="Proteomes" id="UP000283589">
    <property type="component" value="Unassembled WGS sequence"/>
</dbReference>
<dbReference type="AlphaFoldDB" id="A0A412WXI2"/>
<feature type="chain" id="PRO_5036103692" evidence="2">
    <location>
        <begin position="19"/>
        <end position="387"/>
    </location>
</feature>
<evidence type="ECO:0000313" key="5">
    <source>
        <dbReference type="EMBL" id="RGV32278.1"/>
    </source>
</evidence>
<comment type="similarity">
    <text evidence="1">Belongs to the flavoredoxin family.</text>
</comment>
<evidence type="ECO:0000313" key="8">
    <source>
        <dbReference type="Proteomes" id="UP000286038"/>
    </source>
</evidence>
<dbReference type="EMBL" id="QRZA01000022">
    <property type="protein sequence ID" value="RGV32278.1"/>
    <property type="molecule type" value="Genomic_DNA"/>
</dbReference>
<protein>
    <submittedName>
        <fullName evidence="5">DUF4468 domain-containing protein</fullName>
    </submittedName>
</protein>
<dbReference type="Pfam" id="PF01613">
    <property type="entry name" value="Flavin_Reduct"/>
    <property type="match status" value="1"/>
</dbReference>
<dbReference type="STRING" id="1121130.GCA_000519105_01280"/>
<dbReference type="PANTHER" id="PTHR43567">
    <property type="entry name" value="FLAVOREDOXIN-RELATED-RELATED"/>
    <property type="match status" value="1"/>
</dbReference>
<sequence>MMKNLLLILCFFPMLALAQEEDQSKYMVGAVPEVNGKVVFSQEINAPNLSKDQIFDAILAWANTRFKTDKGNWGMVAYSNKEEGQIACYGNEYIVFADKTFSLDRAKINYRMNFVCTSGKCNVEVTNITYLYPEDSRERLAAEEWITDKQAMNKDQTKLINRIAKFRIKTIDLVESLNEGAQKSLGTQNAPVATKTTTTPQQVAPVQTVATISAAPGDALQGYKRIAPDKIPGNIIKMLSEDWMLITAGNDQQFNPMTASWGGLGNLYNKPVTFCFINPARYTYDIMDKGDTYTLTFYTETYREALNYCGHNSGKDKDKVKEAGLTPITTPSGSKAFSEAWMIIECRKMVSQTINIDGISDPELRKQWAGKAMHKMFIGEILNVWVK</sequence>
<dbReference type="GO" id="GO:0010181">
    <property type="term" value="F:FMN binding"/>
    <property type="evidence" value="ECO:0007669"/>
    <property type="project" value="InterPro"/>
</dbReference>
<evidence type="ECO:0000313" key="6">
    <source>
        <dbReference type="EMBL" id="RHM44404.1"/>
    </source>
</evidence>
<feature type="signal peptide" evidence="2">
    <location>
        <begin position="1"/>
        <end position="18"/>
    </location>
</feature>